<evidence type="ECO:0000256" key="1">
    <source>
        <dbReference type="SAM" id="SignalP"/>
    </source>
</evidence>
<name>A0A3N0C4B9_9SPHI</name>
<reference evidence="2 3" key="1">
    <citation type="submission" date="2018-10" db="EMBL/GenBank/DDBJ databases">
        <title>Genome sequencing of Pedobacter jejuensis TNB23.</title>
        <authorList>
            <person name="Cho Y.-J."/>
            <person name="Cho A."/>
            <person name="Kim O.-S."/>
        </authorList>
    </citation>
    <scope>NUCLEOTIDE SEQUENCE [LARGE SCALE GENOMIC DNA]</scope>
    <source>
        <strain evidence="2 3">TNB23</strain>
    </source>
</reference>
<evidence type="ECO:0000313" key="2">
    <source>
        <dbReference type="EMBL" id="RNL56944.1"/>
    </source>
</evidence>
<keyword evidence="1" id="KW-0732">Signal</keyword>
<dbReference type="EMBL" id="RBEE01000001">
    <property type="protein sequence ID" value="RNL56944.1"/>
    <property type="molecule type" value="Genomic_DNA"/>
</dbReference>
<gene>
    <name evidence="2" type="ORF">D7004_00590</name>
</gene>
<comment type="caution">
    <text evidence="2">The sequence shown here is derived from an EMBL/GenBank/DDBJ whole genome shotgun (WGS) entry which is preliminary data.</text>
</comment>
<protein>
    <submittedName>
        <fullName evidence="2">Uncharacterized protein</fullName>
    </submittedName>
</protein>
<dbReference type="RefSeq" id="WP_123203926.1">
    <property type="nucleotide sequence ID" value="NZ_RBEE01000001.1"/>
</dbReference>
<dbReference type="AlphaFoldDB" id="A0A3N0C4B9"/>
<accession>A0A3N0C4B9</accession>
<proteinExistence type="predicted"/>
<dbReference type="OrthoDB" id="5873496at2"/>
<feature type="chain" id="PRO_5017963862" evidence="1">
    <location>
        <begin position="22"/>
        <end position="117"/>
    </location>
</feature>
<dbReference type="Proteomes" id="UP000274046">
    <property type="component" value="Unassembled WGS sequence"/>
</dbReference>
<organism evidence="2 3">
    <name type="scientific">Pedobacter jejuensis</name>
    <dbReference type="NCBI Taxonomy" id="1268550"/>
    <lineage>
        <taxon>Bacteria</taxon>
        <taxon>Pseudomonadati</taxon>
        <taxon>Bacteroidota</taxon>
        <taxon>Sphingobacteriia</taxon>
        <taxon>Sphingobacteriales</taxon>
        <taxon>Sphingobacteriaceae</taxon>
        <taxon>Pedobacter</taxon>
    </lineage>
</organism>
<keyword evidence="3" id="KW-1185">Reference proteome</keyword>
<feature type="signal peptide" evidence="1">
    <location>
        <begin position="1"/>
        <end position="21"/>
    </location>
</feature>
<sequence>MKKTLLLTTAVACIGFSSAKAQNVNKVKLTDITTPYIEISADRQYFSRKTGIILEYGQKIEYEDDALIRDDNGKKLEFNSLLDCANKMKNYGYEIFQTREVQNGKDSSYTKYLLKRK</sequence>
<evidence type="ECO:0000313" key="3">
    <source>
        <dbReference type="Proteomes" id="UP000274046"/>
    </source>
</evidence>